<evidence type="ECO:0000313" key="7">
    <source>
        <dbReference type="Proteomes" id="UP000320672"/>
    </source>
</evidence>
<dbReference type="InterPro" id="IPR054579">
    <property type="entry name" value="GCE-like_dom"/>
</dbReference>
<evidence type="ECO:0000256" key="4">
    <source>
        <dbReference type="SAM" id="SignalP"/>
    </source>
</evidence>
<protein>
    <recommendedName>
        <fullName evidence="5">4-O-methyl-glucuronoyl methylesterase-like domain-containing protein</fullName>
    </recommendedName>
</protein>
<evidence type="ECO:0000313" key="6">
    <source>
        <dbReference type="EMBL" id="QDS93109.1"/>
    </source>
</evidence>
<reference evidence="6 7" key="1">
    <citation type="submission" date="2019-02" db="EMBL/GenBank/DDBJ databases">
        <title>Deep-cultivation of Planctomycetes and their phenomic and genomic characterization uncovers novel biology.</title>
        <authorList>
            <person name="Wiegand S."/>
            <person name="Jogler M."/>
            <person name="Boedeker C."/>
            <person name="Pinto D."/>
            <person name="Vollmers J."/>
            <person name="Rivas-Marin E."/>
            <person name="Kohn T."/>
            <person name="Peeters S.H."/>
            <person name="Heuer A."/>
            <person name="Rast P."/>
            <person name="Oberbeckmann S."/>
            <person name="Bunk B."/>
            <person name="Jeske O."/>
            <person name="Meyerdierks A."/>
            <person name="Storesund J.E."/>
            <person name="Kallscheuer N."/>
            <person name="Luecker S."/>
            <person name="Lage O.M."/>
            <person name="Pohl T."/>
            <person name="Merkel B.J."/>
            <person name="Hornburger P."/>
            <person name="Mueller R.-W."/>
            <person name="Bruemmer F."/>
            <person name="Labrenz M."/>
            <person name="Spormann A.M."/>
            <person name="Op den Camp H."/>
            <person name="Overmann J."/>
            <person name="Amann R."/>
            <person name="Jetten M.S.M."/>
            <person name="Mascher T."/>
            <person name="Medema M.H."/>
            <person name="Devos D.P."/>
            <person name="Kaster A.-K."/>
            <person name="Ovreas L."/>
            <person name="Rohde M."/>
            <person name="Galperin M.Y."/>
            <person name="Jogler C."/>
        </authorList>
    </citation>
    <scope>NUCLEOTIDE SEQUENCE [LARGE SCALE GENOMIC DNA]</scope>
    <source>
        <strain evidence="6 7">FF011L</strain>
    </source>
</reference>
<keyword evidence="7" id="KW-1185">Reference proteome</keyword>
<organism evidence="6 7">
    <name type="scientific">Roseimaritima multifibrata</name>
    <dbReference type="NCBI Taxonomy" id="1930274"/>
    <lineage>
        <taxon>Bacteria</taxon>
        <taxon>Pseudomonadati</taxon>
        <taxon>Planctomycetota</taxon>
        <taxon>Planctomycetia</taxon>
        <taxon>Pirellulales</taxon>
        <taxon>Pirellulaceae</taxon>
        <taxon>Roseimaritima</taxon>
    </lineage>
</organism>
<dbReference type="GO" id="GO:0052689">
    <property type="term" value="F:carboxylic ester hydrolase activity"/>
    <property type="evidence" value="ECO:0007669"/>
    <property type="project" value="UniProtKB-KW"/>
</dbReference>
<dbReference type="AlphaFoldDB" id="A0A517MDZ7"/>
<evidence type="ECO:0000259" key="5">
    <source>
        <dbReference type="Pfam" id="PF22244"/>
    </source>
</evidence>
<evidence type="ECO:0000256" key="1">
    <source>
        <dbReference type="ARBA" id="ARBA00022487"/>
    </source>
</evidence>
<dbReference type="SUPFAM" id="SSF53474">
    <property type="entry name" value="alpha/beta-Hydrolases"/>
    <property type="match status" value="1"/>
</dbReference>
<dbReference type="Gene3D" id="3.40.50.1820">
    <property type="entry name" value="alpha/beta hydrolase"/>
    <property type="match status" value="1"/>
</dbReference>
<dbReference type="KEGG" id="rml:FF011L_18640"/>
<proteinExistence type="predicted"/>
<sequence length="416" mass="46306" precursor="true">MKLAAFCFCLLGLTFLSHGWGDQPWAADPEFVEKKMAKSGGFNYREADVPEYQLPEILKNEAGEVVTAGDWPARRSELMELFREHVYGRRPDVPYEVRFDVVHEQKGIWDGAANAREVKVRILAGGSEYSYTLLVFVPILEGDKAAKPLPTIIHLNNRDFPDFEKAIAEPDDFWPVRMICEQGFVAAAVSTKQIDPDAKNRFDDGIRGFLAKASGQKPTPSSWGALSSWGWGVSRAIDYLLTMPEVDKTRIAMVGHSRGGKAALWAAAEDPRIAIAYSNNSGCGGAALSRRQFGETVDRITTSFPYWFCGRFRQYANQEAKLPVDQHQLVALVAPRAVYITSATEDLWADPHGEYLSLIEAAPAFELLGEESIVQPTMPAADKQRIVGKTGYHIRTGGHGLTPFDWQQFMQFVKAQ</sequence>
<dbReference type="Pfam" id="PF22244">
    <property type="entry name" value="GCE_fung"/>
    <property type="match status" value="1"/>
</dbReference>
<dbReference type="RefSeq" id="WP_145351251.1">
    <property type="nucleotide sequence ID" value="NZ_CP036262.1"/>
</dbReference>
<keyword evidence="2 4" id="KW-0732">Signal</keyword>
<evidence type="ECO:0000256" key="3">
    <source>
        <dbReference type="ARBA" id="ARBA00022801"/>
    </source>
</evidence>
<keyword evidence="1" id="KW-0719">Serine esterase</keyword>
<dbReference type="Proteomes" id="UP000320672">
    <property type="component" value="Chromosome"/>
</dbReference>
<dbReference type="EMBL" id="CP036262">
    <property type="protein sequence ID" value="QDS93109.1"/>
    <property type="molecule type" value="Genomic_DNA"/>
</dbReference>
<dbReference type="OrthoDB" id="9809261at2"/>
<feature type="domain" description="4-O-methyl-glucuronoyl methylesterase-like" evidence="5">
    <location>
        <begin position="221"/>
        <end position="369"/>
    </location>
</feature>
<accession>A0A517MDZ7</accession>
<evidence type="ECO:0000256" key="2">
    <source>
        <dbReference type="ARBA" id="ARBA00022729"/>
    </source>
</evidence>
<dbReference type="InterPro" id="IPR029058">
    <property type="entry name" value="AB_hydrolase_fold"/>
</dbReference>
<gene>
    <name evidence="6" type="ORF">FF011L_18640</name>
</gene>
<keyword evidence="3" id="KW-0378">Hydrolase</keyword>
<name>A0A517MDZ7_9BACT</name>
<feature type="signal peptide" evidence="4">
    <location>
        <begin position="1"/>
        <end position="19"/>
    </location>
</feature>
<feature type="chain" id="PRO_5022079552" description="4-O-methyl-glucuronoyl methylesterase-like domain-containing protein" evidence="4">
    <location>
        <begin position="20"/>
        <end position="416"/>
    </location>
</feature>